<organism evidence="2 3">
    <name type="scientific">Lophiostoma macrostomum CBS 122681</name>
    <dbReference type="NCBI Taxonomy" id="1314788"/>
    <lineage>
        <taxon>Eukaryota</taxon>
        <taxon>Fungi</taxon>
        <taxon>Dikarya</taxon>
        <taxon>Ascomycota</taxon>
        <taxon>Pezizomycotina</taxon>
        <taxon>Dothideomycetes</taxon>
        <taxon>Pleosporomycetidae</taxon>
        <taxon>Pleosporales</taxon>
        <taxon>Lophiostomataceae</taxon>
        <taxon>Lophiostoma</taxon>
    </lineage>
</organism>
<evidence type="ECO:0000313" key="2">
    <source>
        <dbReference type="EMBL" id="KAF2652909.1"/>
    </source>
</evidence>
<dbReference type="Gene3D" id="3.40.225.10">
    <property type="entry name" value="Class II aldolase/adducin N-terminal domain"/>
    <property type="match status" value="1"/>
</dbReference>
<dbReference type="FunFam" id="3.40.225.10:FF:000009">
    <property type="entry name" value="Class II aldolase/adducin N-terminal"/>
    <property type="match status" value="1"/>
</dbReference>
<gene>
    <name evidence="2" type="ORF">K491DRAFT_26989</name>
</gene>
<dbReference type="Pfam" id="PF00596">
    <property type="entry name" value="Aldolase_II"/>
    <property type="match status" value="1"/>
</dbReference>
<dbReference type="EMBL" id="MU004391">
    <property type="protein sequence ID" value="KAF2652909.1"/>
    <property type="molecule type" value="Genomic_DNA"/>
</dbReference>
<keyword evidence="3" id="KW-1185">Reference proteome</keyword>
<sequence>MAPSAIPLITETLPTTKSVTTKDTKPSESRNELTPLQAISQGVCLPSIPTFVSFATHRTWLLAHMAGAFRVFARKGFTEGLSGHISVRDPEFPDRFWTNPLGRHFALLKASDMICVDYDGKVCTLLNTDCLFPVGGNLSRPANAAGFLIHSAVHKARPDVHAACHTHGKSGKAWSAFGRKLEMINQDVTYFYGEAQGLYEEFGGIVFSEEEGKRLAKALGPKGKGMVLRNHGLLTVGGTVDEAAYLYTLMERSCEIQLMVEAAAANGIPKIYVDDEAAAYTFKMASDPEALYWEFQADLEYEQEASGNIFDDYRAN</sequence>
<dbReference type="Proteomes" id="UP000799324">
    <property type="component" value="Unassembled WGS sequence"/>
</dbReference>
<evidence type="ECO:0000313" key="3">
    <source>
        <dbReference type="Proteomes" id="UP000799324"/>
    </source>
</evidence>
<dbReference type="SUPFAM" id="SSF53639">
    <property type="entry name" value="AraD/HMP-PK domain-like"/>
    <property type="match status" value="1"/>
</dbReference>
<dbReference type="InterPro" id="IPR001303">
    <property type="entry name" value="Aldolase_II/adducin_N"/>
</dbReference>
<evidence type="ECO:0000259" key="1">
    <source>
        <dbReference type="SMART" id="SM01007"/>
    </source>
</evidence>
<dbReference type="GO" id="GO:0051015">
    <property type="term" value="F:actin filament binding"/>
    <property type="evidence" value="ECO:0007669"/>
    <property type="project" value="TreeGrafter"/>
</dbReference>
<dbReference type="InterPro" id="IPR051017">
    <property type="entry name" value="Aldolase-II_Adducin_sf"/>
</dbReference>
<reference evidence="2" key="1">
    <citation type="journal article" date="2020" name="Stud. Mycol.">
        <title>101 Dothideomycetes genomes: a test case for predicting lifestyles and emergence of pathogens.</title>
        <authorList>
            <person name="Haridas S."/>
            <person name="Albert R."/>
            <person name="Binder M."/>
            <person name="Bloem J."/>
            <person name="Labutti K."/>
            <person name="Salamov A."/>
            <person name="Andreopoulos B."/>
            <person name="Baker S."/>
            <person name="Barry K."/>
            <person name="Bills G."/>
            <person name="Bluhm B."/>
            <person name="Cannon C."/>
            <person name="Castanera R."/>
            <person name="Culley D."/>
            <person name="Daum C."/>
            <person name="Ezra D."/>
            <person name="Gonzalez J."/>
            <person name="Henrissat B."/>
            <person name="Kuo A."/>
            <person name="Liang C."/>
            <person name="Lipzen A."/>
            <person name="Lutzoni F."/>
            <person name="Magnuson J."/>
            <person name="Mondo S."/>
            <person name="Nolan M."/>
            <person name="Ohm R."/>
            <person name="Pangilinan J."/>
            <person name="Park H.-J."/>
            <person name="Ramirez L."/>
            <person name="Alfaro M."/>
            <person name="Sun H."/>
            <person name="Tritt A."/>
            <person name="Yoshinaga Y."/>
            <person name="Zwiers L.-H."/>
            <person name="Turgeon B."/>
            <person name="Goodwin S."/>
            <person name="Spatafora J."/>
            <person name="Crous P."/>
            <person name="Grigoriev I."/>
        </authorList>
    </citation>
    <scope>NUCLEOTIDE SEQUENCE</scope>
    <source>
        <strain evidence="2">CBS 122681</strain>
    </source>
</reference>
<dbReference type="SMART" id="SM01007">
    <property type="entry name" value="Aldolase_II"/>
    <property type="match status" value="1"/>
</dbReference>
<feature type="domain" description="Class II aldolase/adducin N-terminal" evidence="1">
    <location>
        <begin position="63"/>
        <end position="258"/>
    </location>
</feature>
<proteinExistence type="predicted"/>
<dbReference type="PANTHER" id="PTHR10672:SF25">
    <property type="entry name" value="MEIOTICALLY UP-REGULATED GENE 14 PROTEIN"/>
    <property type="match status" value="1"/>
</dbReference>
<dbReference type="OrthoDB" id="3238794at2759"/>
<dbReference type="PANTHER" id="PTHR10672">
    <property type="entry name" value="ADDUCIN"/>
    <property type="match status" value="1"/>
</dbReference>
<dbReference type="AlphaFoldDB" id="A0A6A6SYR7"/>
<name>A0A6A6SYR7_9PLEO</name>
<dbReference type="InterPro" id="IPR036409">
    <property type="entry name" value="Aldolase_II/adducin_N_sf"/>
</dbReference>
<dbReference type="NCBIfam" id="NF004855">
    <property type="entry name" value="PRK06208.1"/>
    <property type="match status" value="1"/>
</dbReference>
<accession>A0A6A6SYR7</accession>
<protein>
    <submittedName>
        <fullName evidence="2">Arad-like aldolase/epimerase</fullName>
    </submittedName>
</protein>
<dbReference type="GO" id="GO:0005856">
    <property type="term" value="C:cytoskeleton"/>
    <property type="evidence" value="ECO:0007669"/>
    <property type="project" value="TreeGrafter"/>
</dbReference>